<organism evidence="1 2">
    <name type="scientific">Croceifilum oryzae</name>
    <dbReference type="NCBI Taxonomy" id="1553429"/>
    <lineage>
        <taxon>Bacteria</taxon>
        <taxon>Bacillati</taxon>
        <taxon>Bacillota</taxon>
        <taxon>Bacilli</taxon>
        <taxon>Bacillales</taxon>
        <taxon>Thermoactinomycetaceae</taxon>
        <taxon>Croceifilum</taxon>
    </lineage>
</organism>
<evidence type="ECO:0000313" key="1">
    <source>
        <dbReference type="EMBL" id="MDQ0418462.1"/>
    </source>
</evidence>
<gene>
    <name evidence="1" type="ORF">J2Z48_002654</name>
</gene>
<dbReference type="Proteomes" id="UP001238450">
    <property type="component" value="Unassembled WGS sequence"/>
</dbReference>
<dbReference type="RefSeq" id="WP_307254193.1">
    <property type="nucleotide sequence ID" value="NZ_JAUSUV010000012.1"/>
</dbReference>
<evidence type="ECO:0008006" key="3">
    <source>
        <dbReference type="Google" id="ProtNLM"/>
    </source>
</evidence>
<proteinExistence type="predicted"/>
<name>A0AAJ1TKC1_9BACL</name>
<keyword evidence="2" id="KW-1185">Reference proteome</keyword>
<sequence>MPAHIQEDRIREIARKAFIAVKQAVEYTALDVWGNIRENSPVNHGRLAGSWQMNRLSSLRYKVQTAVAYATYTNDGTGVYGPRRQPIRPRSGQVLVFQSQGNTVFARSVRGMKGRKYIEKSIYQTEHRKAEFVETALEEVGLI</sequence>
<comment type="caution">
    <text evidence="1">The sequence shown here is derived from an EMBL/GenBank/DDBJ whole genome shotgun (WGS) entry which is preliminary data.</text>
</comment>
<dbReference type="InterPro" id="IPR010064">
    <property type="entry name" value="HK97-gp10_tail"/>
</dbReference>
<reference evidence="1 2" key="1">
    <citation type="submission" date="2023-07" db="EMBL/GenBank/DDBJ databases">
        <title>Genomic Encyclopedia of Type Strains, Phase IV (KMG-IV): sequencing the most valuable type-strain genomes for metagenomic binning, comparative biology and taxonomic classification.</title>
        <authorList>
            <person name="Goeker M."/>
        </authorList>
    </citation>
    <scope>NUCLEOTIDE SEQUENCE [LARGE SCALE GENOMIC DNA]</scope>
    <source>
        <strain evidence="1 2">DSM 46876</strain>
    </source>
</reference>
<accession>A0AAJ1TKC1</accession>
<dbReference type="AlphaFoldDB" id="A0AAJ1TKC1"/>
<dbReference type="Pfam" id="PF04883">
    <property type="entry name" value="HK97-gp10_like"/>
    <property type="match status" value="1"/>
</dbReference>
<protein>
    <recommendedName>
        <fullName evidence="3">HK97 gp10 family phage protein</fullName>
    </recommendedName>
</protein>
<dbReference type="EMBL" id="JAUSUV010000012">
    <property type="protein sequence ID" value="MDQ0418462.1"/>
    <property type="molecule type" value="Genomic_DNA"/>
</dbReference>
<evidence type="ECO:0000313" key="2">
    <source>
        <dbReference type="Proteomes" id="UP001238450"/>
    </source>
</evidence>